<accession>A0ABV4BE30</accession>
<comment type="caution">
    <text evidence="1">The sequence shown here is derived from an EMBL/GenBank/DDBJ whole genome shotgun (WGS) entry which is preliminary data.</text>
</comment>
<evidence type="ECO:0000313" key="2">
    <source>
        <dbReference type="Proteomes" id="UP001564408"/>
    </source>
</evidence>
<evidence type="ECO:0000313" key="1">
    <source>
        <dbReference type="EMBL" id="MEY6432782.1"/>
    </source>
</evidence>
<reference evidence="1 2" key="1">
    <citation type="submission" date="2024-05" db="EMBL/GenBank/DDBJ databases">
        <title>Genome Sequence and Characterization of the New Strain Purple Sulfur Bacterium of Genus Thioalkalicoccus.</title>
        <authorList>
            <person name="Bryantseva I.A."/>
            <person name="Kyndt J.A."/>
            <person name="Imhoff J.F."/>
        </authorList>
    </citation>
    <scope>NUCLEOTIDE SEQUENCE [LARGE SCALE GENOMIC DNA]</scope>
    <source>
        <strain evidence="1 2">Um2</strain>
    </source>
</reference>
<gene>
    <name evidence="1" type="ORF">ABC977_10225</name>
</gene>
<dbReference type="Pfam" id="PF20567">
    <property type="entry name" value="DUF6776"/>
    <property type="match status" value="1"/>
</dbReference>
<proteinExistence type="predicted"/>
<name>A0ABV4BE30_9GAMM</name>
<organism evidence="1 2">
    <name type="scientific">Thioalkalicoccus limnaeus</name>
    <dbReference type="NCBI Taxonomy" id="120681"/>
    <lineage>
        <taxon>Bacteria</taxon>
        <taxon>Pseudomonadati</taxon>
        <taxon>Pseudomonadota</taxon>
        <taxon>Gammaproteobacteria</taxon>
        <taxon>Chromatiales</taxon>
        <taxon>Chromatiaceae</taxon>
        <taxon>Thioalkalicoccus</taxon>
    </lineage>
</organism>
<dbReference type="EMBL" id="JBDKXB010000011">
    <property type="protein sequence ID" value="MEY6432782.1"/>
    <property type="molecule type" value="Genomic_DNA"/>
</dbReference>
<sequence length="213" mass="23613">MWLVSLASAFVAGGWVGQASQTPVAGPITVLEHEYASLARRLAEVQEEAILCERGCQIDQEATRVVTERLKAAQDERLALMKEVTYLRRLIQEGGGGAVHLHDLVIAPGSDPRLYHFRFTATQLIRDFGTSQGTIALSVQGHRDGDTETLAHRDLVDSEDAGLLTMDFRHFQMFEGRLRLPDGFEPEFLVIDVTPSTDGLIATTERFPWPTLP</sequence>
<protein>
    <submittedName>
        <fullName evidence="1">DUF6776 family protein</fullName>
    </submittedName>
</protein>
<dbReference type="InterPro" id="IPR046703">
    <property type="entry name" value="DUF6776"/>
</dbReference>
<dbReference type="RefSeq" id="WP_369667166.1">
    <property type="nucleotide sequence ID" value="NZ_JBDKXB010000011.1"/>
</dbReference>
<dbReference type="Proteomes" id="UP001564408">
    <property type="component" value="Unassembled WGS sequence"/>
</dbReference>
<keyword evidence="2" id="KW-1185">Reference proteome</keyword>